<dbReference type="EMBL" id="LAZR01062376">
    <property type="protein sequence ID" value="KKK61646.1"/>
    <property type="molecule type" value="Genomic_DNA"/>
</dbReference>
<dbReference type="SMART" id="SM00834">
    <property type="entry name" value="CxxC_CXXC_SSSS"/>
    <property type="match status" value="1"/>
</dbReference>
<sequence>MFYEYECTECLGEFLIRKPIADSTEKEWCPTCGVDLQRVWSPLGIIMGEYVAAGYKRTTEIPKELEAGVKRIQESKDIISYPGVAARRKKAMQ</sequence>
<feature type="domain" description="Putative regulatory protein FmdB zinc ribbon" evidence="1">
    <location>
        <begin position="1"/>
        <end position="41"/>
    </location>
</feature>
<dbReference type="AlphaFoldDB" id="A0A0F8ZP07"/>
<dbReference type="NCBIfam" id="TIGR02605">
    <property type="entry name" value="CxxC_CxxC_SSSS"/>
    <property type="match status" value="1"/>
</dbReference>
<dbReference type="InterPro" id="IPR013429">
    <property type="entry name" value="Regulatory_FmdB_Zinc_ribbon"/>
</dbReference>
<name>A0A0F8ZP07_9ZZZZ</name>
<evidence type="ECO:0000259" key="1">
    <source>
        <dbReference type="SMART" id="SM00834"/>
    </source>
</evidence>
<comment type="caution">
    <text evidence="2">The sequence shown here is derived from an EMBL/GenBank/DDBJ whole genome shotgun (WGS) entry which is preliminary data.</text>
</comment>
<evidence type="ECO:0000313" key="2">
    <source>
        <dbReference type="EMBL" id="KKK61646.1"/>
    </source>
</evidence>
<proteinExistence type="predicted"/>
<protein>
    <recommendedName>
        <fullName evidence="1">Putative regulatory protein FmdB zinc ribbon domain-containing protein</fullName>
    </recommendedName>
</protein>
<reference evidence="2" key="1">
    <citation type="journal article" date="2015" name="Nature">
        <title>Complex archaea that bridge the gap between prokaryotes and eukaryotes.</title>
        <authorList>
            <person name="Spang A."/>
            <person name="Saw J.H."/>
            <person name="Jorgensen S.L."/>
            <person name="Zaremba-Niedzwiedzka K."/>
            <person name="Martijn J."/>
            <person name="Lind A.E."/>
            <person name="van Eijk R."/>
            <person name="Schleper C."/>
            <person name="Guy L."/>
            <person name="Ettema T.J."/>
        </authorList>
    </citation>
    <scope>NUCLEOTIDE SEQUENCE</scope>
</reference>
<gene>
    <name evidence="2" type="ORF">LCGC14_3012240</name>
</gene>
<organism evidence="2">
    <name type="scientific">marine sediment metagenome</name>
    <dbReference type="NCBI Taxonomy" id="412755"/>
    <lineage>
        <taxon>unclassified sequences</taxon>
        <taxon>metagenomes</taxon>
        <taxon>ecological metagenomes</taxon>
    </lineage>
</organism>
<accession>A0A0F8ZP07</accession>